<dbReference type="OrthoDB" id="374050at2759"/>
<accession>A0A1C3KVY0</accession>
<dbReference type="AlphaFoldDB" id="A0A1C3KVY0"/>
<evidence type="ECO:0000313" key="2">
    <source>
        <dbReference type="EMBL" id="SBT78353.1"/>
    </source>
</evidence>
<sequence>MKNVGSLVRELKHVFKKKNSSFNQSSILKNIKIQNMYTNDKINKKEHYIYFKEHDIKTNDINYAHLMKTKRLFKNGRGAKKNLLLLTTITSTIGIVLFVFSLSSKGNNYTY</sequence>
<keyword evidence="1" id="KW-0812">Transmembrane</keyword>
<name>A0A1C3KVY0_PLAOA</name>
<reference evidence="2 3" key="1">
    <citation type="submission" date="2016-06" db="EMBL/GenBank/DDBJ databases">
        <authorList>
            <consortium name="Pathogen Informatics"/>
        </authorList>
    </citation>
    <scope>NUCLEOTIDE SEQUENCE [LARGE SCALE GENOMIC DNA]</scope>
    <source>
        <strain evidence="2">PowCR01</strain>
    </source>
</reference>
<dbReference type="VEuPathDB" id="PlasmoDB:POWCR01_120051300"/>
<keyword evidence="1" id="KW-0472">Membrane</keyword>
<protein>
    <submittedName>
        <fullName evidence="2">Uncharacterized protein</fullName>
    </submittedName>
</protein>
<feature type="transmembrane region" description="Helical" evidence="1">
    <location>
        <begin position="83"/>
        <end position="102"/>
    </location>
</feature>
<gene>
    <name evidence="2" type="primary">PowCR01_120051300</name>
    <name evidence="2" type="ORF">POWCR01_120051300</name>
</gene>
<dbReference type="EMBL" id="LT594516">
    <property type="protein sequence ID" value="SBT78353.1"/>
    <property type="molecule type" value="Genomic_DNA"/>
</dbReference>
<dbReference type="VEuPathDB" id="PlasmoDB:PocGH01_12056600"/>
<evidence type="ECO:0000256" key="1">
    <source>
        <dbReference type="SAM" id="Phobius"/>
    </source>
</evidence>
<evidence type="ECO:0000313" key="3">
    <source>
        <dbReference type="Proteomes" id="UP000243200"/>
    </source>
</evidence>
<dbReference type="Proteomes" id="UP000243200">
    <property type="component" value="Chromosome 12"/>
</dbReference>
<proteinExistence type="predicted"/>
<keyword evidence="1" id="KW-1133">Transmembrane helix</keyword>
<organism evidence="2 3">
    <name type="scientific">Plasmodium ovale</name>
    <name type="common">malaria parasite P. ovale</name>
    <dbReference type="NCBI Taxonomy" id="36330"/>
    <lineage>
        <taxon>Eukaryota</taxon>
        <taxon>Sar</taxon>
        <taxon>Alveolata</taxon>
        <taxon>Apicomplexa</taxon>
        <taxon>Aconoidasida</taxon>
        <taxon>Haemosporida</taxon>
        <taxon>Plasmodiidae</taxon>
        <taxon>Plasmodium</taxon>
        <taxon>Plasmodium (Plasmodium)</taxon>
    </lineage>
</organism>